<dbReference type="GO" id="GO:0016491">
    <property type="term" value="F:oxidoreductase activity"/>
    <property type="evidence" value="ECO:0007669"/>
    <property type="project" value="InterPro"/>
</dbReference>
<evidence type="ECO:0000313" key="2">
    <source>
        <dbReference type="EMBL" id="KJX93029.1"/>
    </source>
</evidence>
<dbReference type="SUPFAM" id="SSF50129">
    <property type="entry name" value="GroES-like"/>
    <property type="match status" value="1"/>
</dbReference>
<reference evidence="2 3" key="1">
    <citation type="submission" date="2015-03" db="EMBL/GenBank/DDBJ databases">
        <title>RNA-seq based gene annotation and comparative genomics of four Zymoseptoria species reveal species-specific pathogenicity related genes and transposable element activity.</title>
        <authorList>
            <person name="Grandaubert J."/>
            <person name="Bhattacharyya A."/>
            <person name="Stukenbrock E.H."/>
        </authorList>
    </citation>
    <scope>NUCLEOTIDE SEQUENCE [LARGE SCALE GENOMIC DNA]</scope>
    <source>
        <strain evidence="2 3">Zb18110</strain>
    </source>
</reference>
<organism evidence="2 3">
    <name type="scientific">Zymoseptoria brevis</name>
    <dbReference type="NCBI Taxonomy" id="1047168"/>
    <lineage>
        <taxon>Eukaryota</taxon>
        <taxon>Fungi</taxon>
        <taxon>Dikarya</taxon>
        <taxon>Ascomycota</taxon>
        <taxon>Pezizomycotina</taxon>
        <taxon>Dothideomycetes</taxon>
        <taxon>Dothideomycetidae</taxon>
        <taxon>Mycosphaerellales</taxon>
        <taxon>Mycosphaerellaceae</taxon>
        <taxon>Zymoseptoria</taxon>
    </lineage>
</organism>
<dbReference type="Pfam" id="PF13602">
    <property type="entry name" value="ADH_zinc_N_2"/>
    <property type="match status" value="1"/>
</dbReference>
<name>A0A0F4G6U0_9PEZI</name>
<dbReference type="STRING" id="1047168.A0A0F4G6U0"/>
<dbReference type="Pfam" id="PF08240">
    <property type="entry name" value="ADH_N"/>
    <property type="match status" value="1"/>
</dbReference>
<dbReference type="SUPFAM" id="SSF51735">
    <property type="entry name" value="NAD(P)-binding Rossmann-fold domains"/>
    <property type="match status" value="1"/>
</dbReference>
<dbReference type="InterPro" id="IPR036291">
    <property type="entry name" value="NAD(P)-bd_dom_sf"/>
</dbReference>
<dbReference type="Proteomes" id="UP000033647">
    <property type="component" value="Unassembled WGS sequence"/>
</dbReference>
<comment type="caution">
    <text evidence="2">The sequence shown here is derived from an EMBL/GenBank/DDBJ whole genome shotgun (WGS) entry which is preliminary data.</text>
</comment>
<dbReference type="InterPro" id="IPR013154">
    <property type="entry name" value="ADH-like_N"/>
</dbReference>
<dbReference type="CDD" id="cd08267">
    <property type="entry name" value="MDR1"/>
    <property type="match status" value="1"/>
</dbReference>
<dbReference type="OrthoDB" id="201656at2759"/>
<dbReference type="InterPro" id="IPR052733">
    <property type="entry name" value="Chloroplast_QOR"/>
</dbReference>
<dbReference type="AlphaFoldDB" id="A0A0F4G6U0"/>
<dbReference type="Gene3D" id="3.40.50.720">
    <property type="entry name" value="NAD(P)-binding Rossmann-like Domain"/>
    <property type="match status" value="1"/>
</dbReference>
<gene>
    <name evidence="2" type="ORF">TI39_contig4441g00001</name>
</gene>
<dbReference type="InterPro" id="IPR011032">
    <property type="entry name" value="GroES-like_sf"/>
</dbReference>
<sequence length="338" mass="36121">MASSLPSHMKASQWTTTSGGIEKTLKYTTSAKLPKNANSLPAKSTLVKVSHASINPVDYKLAELPIINRFFTRPASPGLDYAGTVVATTLPHLKPGDRVFGKSQPLAFGSTAEYLVISGEDGCVALPDEVSFEQAACVGVAGLTAYESIAPFVEPGNKVLINGGSGGVGTFGIQIAKHLGCSVTVSCSGKNADFCKELGADEVIDYRSTPVVEALKRSGTQYDLIVDNVFAEPQLYWQSHHYLKPSGRFVTVTSQFTAHSIASLTGILTLPKWLGGGSRKAQFLGVGTKKDEFETIARLMKEGKVKAQIEEVFPLEKLGEAFARLKAGRVRGKLVIQI</sequence>
<dbReference type="SMART" id="SM00829">
    <property type="entry name" value="PKS_ER"/>
    <property type="match status" value="1"/>
</dbReference>
<dbReference type="Gene3D" id="3.90.180.10">
    <property type="entry name" value="Medium-chain alcohol dehydrogenases, catalytic domain"/>
    <property type="match status" value="1"/>
</dbReference>
<dbReference type="EMBL" id="LAFY01004400">
    <property type="protein sequence ID" value="KJX93029.1"/>
    <property type="molecule type" value="Genomic_DNA"/>
</dbReference>
<dbReference type="InterPro" id="IPR020843">
    <property type="entry name" value="ER"/>
</dbReference>
<keyword evidence="3" id="KW-1185">Reference proteome</keyword>
<proteinExistence type="predicted"/>
<dbReference type="PANTHER" id="PTHR44013">
    <property type="entry name" value="ZINC-TYPE ALCOHOL DEHYDROGENASE-LIKE PROTEIN C16A3.02C"/>
    <property type="match status" value="1"/>
</dbReference>
<evidence type="ECO:0000259" key="1">
    <source>
        <dbReference type="SMART" id="SM00829"/>
    </source>
</evidence>
<accession>A0A0F4G6U0</accession>
<feature type="domain" description="Enoyl reductase (ER)" evidence="1">
    <location>
        <begin position="20"/>
        <end position="336"/>
    </location>
</feature>
<dbReference type="PANTHER" id="PTHR44013:SF1">
    <property type="entry name" value="ZINC-TYPE ALCOHOL DEHYDROGENASE-LIKE PROTEIN C16A3.02C"/>
    <property type="match status" value="1"/>
</dbReference>
<protein>
    <submittedName>
        <fullName evidence="2">Zinc alcohol dehydrogenase like protein</fullName>
    </submittedName>
</protein>
<evidence type="ECO:0000313" key="3">
    <source>
        <dbReference type="Proteomes" id="UP000033647"/>
    </source>
</evidence>